<dbReference type="Pfam" id="PF00270">
    <property type="entry name" value="DEAD"/>
    <property type="match status" value="1"/>
</dbReference>
<dbReference type="InterPro" id="IPR027417">
    <property type="entry name" value="P-loop_NTPase"/>
</dbReference>
<evidence type="ECO:0000256" key="1">
    <source>
        <dbReference type="ARBA" id="ARBA00022515"/>
    </source>
</evidence>
<keyword evidence="4 12" id="KW-0547">Nucleotide-binding</keyword>
<dbReference type="InterPro" id="IPR001650">
    <property type="entry name" value="Helicase_C-like"/>
</dbReference>
<dbReference type="STRING" id="926569.ANT_28860"/>
<comment type="cofactor">
    <cofactor evidence="12">
        <name>Zn(2+)</name>
        <dbReference type="ChEBI" id="CHEBI:29105"/>
    </cofactor>
    <text evidence="12">Binds 2 zinc ions per subunit.</text>
</comment>
<keyword evidence="8 12" id="KW-0067">ATP-binding</keyword>
<keyword evidence="15" id="KW-1185">Reference proteome</keyword>
<keyword evidence="5 12" id="KW-0378">Hydrolase</keyword>
<evidence type="ECO:0000259" key="13">
    <source>
        <dbReference type="PROSITE" id="PS51192"/>
    </source>
</evidence>
<feature type="binding site" evidence="12">
    <location>
        <position position="583"/>
    </location>
    <ligand>
        <name>Zn(2+)</name>
        <dbReference type="ChEBI" id="CHEBI:29105"/>
        <label>2</label>
    </ligand>
</feature>
<dbReference type="SMART" id="SM00490">
    <property type="entry name" value="HELICc"/>
    <property type="match status" value="1"/>
</dbReference>
<dbReference type="FunCoup" id="E8N1W5">
    <property type="interactions" value="364"/>
</dbReference>
<dbReference type="EMBL" id="AP012029">
    <property type="protein sequence ID" value="BAJ64912.1"/>
    <property type="molecule type" value="Genomic_DNA"/>
</dbReference>
<dbReference type="GO" id="GO:0006270">
    <property type="term" value="P:DNA replication initiation"/>
    <property type="evidence" value="ECO:0007669"/>
    <property type="project" value="TreeGrafter"/>
</dbReference>
<feature type="binding site" evidence="12">
    <location>
        <position position="596"/>
    </location>
    <ligand>
        <name>Zn(2+)</name>
        <dbReference type="ChEBI" id="CHEBI:29105"/>
        <label>1</label>
    </ligand>
</feature>
<evidence type="ECO:0000256" key="9">
    <source>
        <dbReference type="ARBA" id="ARBA00023125"/>
    </source>
</evidence>
<dbReference type="GO" id="GO:0005524">
    <property type="term" value="F:ATP binding"/>
    <property type="evidence" value="ECO:0007669"/>
    <property type="project" value="UniProtKB-UniRule"/>
</dbReference>
<evidence type="ECO:0000313" key="15">
    <source>
        <dbReference type="Proteomes" id="UP000008922"/>
    </source>
</evidence>
<keyword evidence="10 12" id="KW-0413">Isomerase</keyword>
<dbReference type="GO" id="GO:0016887">
    <property type="term" value="F:ATP hydrolysis activity"/>
    <property type="evidence" value="ECO:0007669"/>
    <property type="project" value="RHEA"/>
</dbReference>
<feature type="binding site" evidence="12">
    <location>
        <position position="586"/>
    </location>
    <ligand>
        <name>Zn(2+)</name>
        <dbReference type="ChEBI" id="CHEBI:29105"/>
        <label>2</label>
    </ligand>
</feature>
<keyword evidence="3 12" id="KW-0479">Metal-binding</keyword>
<reference evidence="14 15" key="1">
    <citation type="submission" date="2010-12" db="EMBL/GenBank/DDBJ databases">
        <title>Whole genome sequence of Anaerolinea thermophila UNI-1.</title>
        <authorList>
            <person name="Narita-Yamada S."/>
            <person name="Kishi E."/>
            <person name="Watanabe Y."/>
            <person name="Takasaki K."/>
            <person name="Ankai A."/>
            <person name="Oguchi A."/>
            <person name="Fukui S."/>
            <person name="Takahashi M."/>
            <person name="Yashiro I."/>
            <person name="Hosoyama A."/>
            <person name="Sekiguchi Y."/>
            <person name="Hanada S."/>
            <person name="Fujita N."/>
        </authorList>
    </citation>
    <scope>NUCLEOTIDE SEQUENCE [LARGE SCALE GENOMIC DNA]</scope>
    <source>
        <strain evidence="15">DSM 14523 / JCM 11388 / NBRC 100420 / UNI-1</strain>
    </source>
</reference>
<dbReference type="InterPro" id="IPR014001">
    <property type="entry name" value="Helicase_ATP-bd"/>
</dbReference>
<evidence type="ECO:0000256" key="4">
    <source>
        <dbReference type="ARBA" id="ARBA00022741"/>
    </source>
</evidence>
<organism evidence="14 15">
    <name type="scientific">Anaerolinea thermophila (strain DSM 14523 / JCM 11388 / NBRC 100420 / UNI-1)</name>
    <dbReference type="NCBI Taxonomy" id="926569"/>
    <lineage>
        <taxon>Bacteria</taxon>
        <taxon>Bacillati</taxon>
        <taxon>Chloroflexota</taxon>
        <taxon>Anaerolineae</taxon>
        <taxon>Anaerolineales</taxon>
        <taxon>Anaerolineaceae</taxon>
        <taxon>Anaerolinea</taxon>
    </lineage>
</organism>
<keyword evidence="9 12" id="KW-0238">DNA-binding</keyword>
<dbReference type="Pfam" id="PF17764">
    <property type="entry name" value="PriA_3primeBD"/>
    <property type="match status" value="1"/>
</dbReference>
<accession>E8N1W5</accession>
<dbReference type="GO" id="GO:0008270">
    <property type="term" value="F:zinc ion binding"/>
    <property type="evidence" value="ECO:0007669"/>
    <property type="project" value="UniProtKB-UniRule"/>
</dbReference>
<evidence type="ECO:0000256" key="10">
    <source>
        <dbReference type="ARBA" id="ARBA00023235"/>
    </source>
</evidence>
<dbReference type="InterPro" id="IPR040498">
    <property type="entry name" value="PriA_CRR"/>
</dbReference>
<dbReference type="KEGG" id="atm:ANT_28860"/>
<dbReference type="OrthoDB" id="9759544at2"/>
<dbReference type="InterPro" id="IPR011545">
    <property type="entry name" value="DEAD/DEAH_box_helicase_dom"/>
</dbReference>
<dbReference type="PROSITE" id="PS51192">
    <property type="entry name" value="HELICASE_ATP_BIND_1"/>
    <property type="match status" value="1"/>
</dbReference>
<keyword evidence="7 12" id="KW-0862">Zinc</keyword>
<feature type="domain" description="Helicase ATP-binding" evidence="13">
    <location>
        <begin position="310"/>
        <end position="467"/>
    </location>
</feature>
<sequence>MTTYVQVAVNLATLPELYDYHVPAELEGSIQPGSLVVVPFGRQVMQGVVWRYVSTPQVSETRPIGALLDPQPVLTAAQRQLAEWLANHYLAPLPVCIALMIPPGLSRQADTLLSLRAEALPPLETLSPIQRRLVDLLKDRGALRGAQIDAHIKGVDWRPAARRMTARGWLTAQPILPAPTVGPRRERLITLAIPPAQIDAHRSQLGRAGSAALERRLTLLKVLASQREPIAPAWLFTEAGGGTTADLKFLEERGLIRSLVGEVIRDPLERMDIPPLSEAPQLTREQQIVWDEVQTALRRVQDGQGVPPHILYGITGSGKTEIYLRAVEETLKMGRQALILVPEISLTPQMVQRFAARFPGQVGVIHSKLSQGERYDTWRRARAGQLPIIVGARSALFTPLSALGLIVVDEFHDESFYQDEIPPAYHAVEAALMLARLSNSLILLGSATPDVSLMERARRSAWRILHLPERILAHRQAVQKQLERLGKPALLKTGEGESAHLDLPPVQVVDMRQELKAGNRSIFSRALESALEEVLEKQEQAILFLNRRGSATHVFCRECGFTLRCPRCEVPLVYHADAAALICHTCGYSRKMPVTCPQCSSRAIRQVGLGTERVEAEVKARFPHARVLRWDAETTRQKGTHELLLRHFSHHEADILIGTQMIAKGLDLPLVTLVGVILADIGLTLPDYRAAERGFQLLTQVAGRAGRSPLGGRVILQTYIPEHYAIQTASRHDYEAFLERELRERRRLGYPPFVRLARLELRHADPAHAREEARRMANQIHAWIEQSGSTIEMSGPTPCFFAHRAGLYRWQIILRGAEPGALLRGKPLGDWQVQIDPPSLL</sequence>
<dbReference type="PANTHER" id="PTHR30580:SF0">
    <property type="entry name" value="PRIMOSOMAL PROTEIN N"/>
    <property type="match status" value="1"/>
</dbReference>
<dbReference type="InterPro" id="IPR005259">
    <property type="entry name" value="PriA"/>
</dbReference>
<evidence type="ECO:0000256" key="12">
    <source>
        <dbReference type="HAMAP-Rule" id="MF_00983"/>
    </source>
</evidence>
<protein>
    <recommendedName>
        <fullName evidence="12">Replication restart protein PriA</fullName>
    </recommendedName>
    <alternativeName>
        <fullName evidence="12">ATP-dependent DNA helicase PriA</fullName>
        <ecNumber evidence="12">5.6.2.4</ecNumber>
    </alternativeName>
    <alternativeName>
        <fullName evidence="12">DNA 3'-5' helicase PriA</fullName>
    </alternativeName>
</protein>
<dbReference type="GO" id="GO:0043138">
    <property type="term" value="F:3'-5' DNA helicase activity"/>
    <property type="evidence" value="ECO:0007669"/>
    <property type="project" value="UniProtKB-EC"/>
</dbReference>
<keyword evidence="2 12" id="KW-0235">DNA replication</keyword>
<dbReference type="PANTHER" id="PTHR30580">
    <property type="entry name" value="PRIMOSOMAL PROTEIN N"/>
    <property type="match status" value="1"/>
</dbReference>
<evidence type="ECO:0000256" key="11">
    <source>
        <dbReference type="ARBA" id="ARBA00048988"/>
    </source>
</evidence>
<evidence type="ECO:0000256" key="3">
    <source>
        <dbReference type="ARBA" id="ARBA00022723"/>
    </source>
</evidence>
<comment type="catalytic activity">
    <reaction evidence="11 12">
        <text>ATP + H2O = ADP + phosphate + H(+)</text>
        <dbReference type="Rhea" id="RHEA:13065"/>
        <dbReference type="ChEBI" id="CHEBI:15377"/>
        <dbReference type="ChEBI" id="CHEBI:15378"/>
        <dbReference type="ChEBI" id="CHEBI:30616"/>
        <dbReference type="ChEBI" id="CHEBI:43474"/>
        <dbReference type="ChEBI" id="CHEBI:456216"/>
        <dbReference type="EC" id="5.6.2.4"/>
    </reaction>
</comment>
<proteinExistence type="inferred from homology"/>
<dbReference type="NCBIfam" id="TIGR00595">
    <property type="entry name" value="priA"/>
    <property type="match status" value="1"/>
</dbReference>
<dbReference type="CDD" id="cd18804">
    <property type="entry name" value="SF2_C_priA"/>
    <property type="match status" value="1"/>
</dbReference>
<dbReference type="InterPro" id="IPR041222">
    <property type="entry name" value="PriA_3primeBD"/>
</dbReference>
<feature type="binding site" evidence="12">
    <location>
        <position position="599"/>
    </location>
    <ligand>
        <name>Zn(2+)</name>
        <dbReference type="ChEBI" id="CHEBI:29105"/>
        <label>1</label>
    </ligand>
</feature>
<keyword evidence="6 12" id="KW-0347">Helicase</keyword>
<keyword evidence="1 12" id="KW-0639">Primosome</keyword>
<evidence type="ECO:0000256" key="7">
    <source>
        <dbReference type="ARBA" id="ARBA00022833"/>
    </source>
</evidence>
<dbReference type="SUPFAM" id="SSF52540">
    <property type="entry name" value="P-loop containing nucleoside triphosphate hydrolases"/>
    <property type="match status" value="1"/>
</dbReference>
<dbReference type="FunFam" id="3.40.50.300:FF:000489">
    <property type="entry name" value="Primosome assembly protein PriA"/>
    <property type="match status" value="1"/>
</dbReference>
<dbReference type="Pfam" id="PF18074">
    <property type="entry name" value="PriA_C"/>
    <property type="match status" value="1"/>
</dbReference>
<comment type="catalytic activity">
    <reaction evidence="12">
        <text>Couples ATP hydrolysis with the unwinding of duplex DNA by translocating in the 3'-5' direction.</text>
        <dbReference type="EC" id="5.6.2.4"/>
    </reaction>
</comment>
<dbReference type="eggNOG" id="COG1198">
    <property type="taxonomic scope" value="Bacteria"/>
</dbReference>
<dbReference type="Proteomes" id="UP000008922">
    <property type="component" value="Chromosome"/>
</dbReference>
<dbReference type="InterPro" id="IPR041236">
    <property type="entry name" value="PriA_C"/>
</dbReference>
<comment type="similarity">
    <text evidence="12">Belongs to the helicase family. PriA subfamily.</text>
</comment>
<feature type="binding site" evidence="12">
    <location>
        <position position="565"/>
    </location>
    <ligand>
        <name>Zn(2+)</name>
        <dbReference type="ChEBI" id="CHEBI:29105"/>
        <label>2</label>
    </ligand>
</feature>
<feature type="binding site" evidence="12">
    <location>
        <position position="556"/>
    </location>
    <ligand>
        <name>Zn(2+)</name>
        <dbReference type="ChEBI" id="CHEBI:29105"/>
        <label>1</label>
    </ligand>
</feature>
<dbReference type="GO" id="GO:0006310">
    <property type="term" value="P:DNA recombination"/>
    <property type="evidence" value="ECO:0007669"/>
    <property type="project" value="InterPro"/>
</dbReference>
<dbReference type="EC" id="5.6.2.4" evidence="12"/>
<evidence type="ECO:0000256" key="8">
    <source>
        <dbReference type="ARBA" id="ARBA00022840"/>
    </source>
</evidence>
<dbReference type="HOGENOM" id="CLU_013353_3_0_0"/>
<comment type="subunit">
    <text evidence="12">Component of the replication restart primosome.</text>
</comment>
<name>E8N1W5_ANATU</name>
<feature type="binding site" evidence="12">
    <location>
        <position position="559"/>
    </location>
    <ligand>
        <name>Zn(2+)</name>
        <dbReference type="ChEBI" id="CHEBI:29105"/>
        <label>1</label>
    </ligand>
</feature>
<comment type="function">
    <text evidence="12">Initiates the restart of stalled replication forks, which reloads the replicative helicase on sites other than the origin of replication. Recognizes and binds to abandoned replication forks and remodels them to uncover a helicase loading site. Promotes assembly of the primosome at these replication forks.</text>
</comment>
<dbReference type="GO" id="GO:1990077">
    <property type="term" value="C:primosome complex"/>
    <property type="evidence" value="ECO:0007669"/>
    <property type="project" value="UniProtKB-UniRule"/>
</dbReference>
<dbReference type="RefSeq" id="WP_013561257.1">
    <property type="nucleotide sequence ID" value="NC_014960.1"/>
</dbReference>
<evidence type="ECO:0000256" key="5">
    <source>
        <dbReference type="ARBA" id="ARBA00022801"/>
    </source>
</evidence>
<dbReference type="InterPro" id="IPR042115">
    <property type="entry name" value="PriA_3primeBD_sf"/>
</dbReference>
<dbReference type="Gene3D" id="3.40.1440.60">
    <property type="entry name" value="PriA, 3(prime) DNA-binding domain"/>
    <property type="match status" value="1"/>
</dbReference>
<dbReference type="HAMAP" id="MF_00983">
    <property type="entry name" value="PriA"/>
    <property type="match status" value="1"/>
</dbReference>
<evidence type="ECO:0000313" key="14">
    <source>
        <dbReference type="EMBL" id="BAJ64912.1"/>
    </source>
</evidence>
<dbReference type="Pfam" id="PF18319">
    <property type="entry name" value="Zn_ribbon_PriA"/>
    <property type="match status" value="1"/>
</dbReference>
<dbReference type="GO" id="GO:0006302">
    <property type="term" value="P:double-strand break repair"/>
    <property type="evidence" value="ECO:0007669"/>
    <property type="project" value="InterPro"/>
</dbReference>
<dbReference type="GO" id="GO:0003677">
    <property type="term" value="F:DNA binding"/>
    <property type="evidence" value="ECO:0007669"/>
    <property type="project" value="UniProtKB-UniRule"/>
</dbReference>
<evidence type="ECO:0000256" key="6">
    <source>
        <dbReference type="ARBA" id="ARBA00022806"/>
    </source>
</evidence>
<feature type="binding site" evidence="12">
    <location>
        <position position="568"/>
    </location>
    <ligand>
        <name>Zn(2+)</name>
        <dbReference type="ChEBI" id="CHEBI:29105"/>
        <label>2</label>
    </ligand>
</feature>
<dbReference type="Gene3D" id="3.40.50.300">
    <property type="entry name" value="P-loop containing nucleotide triphosphate hydrolases"/>
    <property type="match status" value="2"/>
</dbReference>
<evidence type="ECO:0000256" key="2">
    <source>
        <dbReference type="ARBA" id="ARBA00022705"/>
    </source>
</evidence>
<dbReference type="GO" id="GO:0006269">
    <property type="term" value="P:DNA replication, synthesis of primer"/>
    <property type="evidence" value="ECO:0007669"/>
    <property type="project" value="UniProtKB-KW"/>
</dbReference>
<dbReference type="AlphaFoldDB" id="E8N1W5"/>
<dbReference type="SMART" id="SM00487">
    <property type="entry name" value="DEXDc"/>
    <property type="match status" value="1"/>
</dbReference>
<dbReference type="InParanoid" id="E8N1W5"/>
<gene>
    <name evidence="12 14" type="primary">priA</name>
    <name evidence="14" type="ordered locus">ANT_28860</name>
</gene>